<reference evidence="2" key="2">
    <citation type="submission" date="2021-04" db="EMBL/GenBank/DDBJ databases">
        <authorList>
            <person name="Gilroy R."/>
        </authorList>
    </citation>
    <scope>NUCLEOTIDE SEQUENCE</scope>
    <source>
        <strain evidence="2">26628</strain>
    </source>
</reference>
<dbReference type="InterPro" id="IPR032675">
    <property type="entry name" value="LRR_dom_sf"/>
</dbReference>
<proteinExistence type="predicted"/>
<dbReference type="InterPro" id="IPR026906">
    <property type="entry name" value="LRR_5"/>
</dbReference>
<evidence type="ECO:0000256" key="1">
    <source>
        <dbReference type="SAM" id="Phobius"/>
    </source>
</evidence>
<keyword evidence="1" id="KW-1133">Transmembrane helix</keyword>
<dbReference type="PANTHER" id="PTHR45661:SF3">
    <property type="entry name" value="IG-LIKE DOMAIN-CONTAINING PROTEIN"/>
    <property type="match status" value="1"/>
</dbReference>
<evidence type="ECO:0000313" key="3">
    <source>
        <dbReference type="Proteomes" id="UP000824249"/>
    </source>
</evidence>
<dbReference type="AlphaFoldDB" id="A0A9D1VU24"/>
<feature type="transmembrane region" description="Helical" evidence="1">
    <location>
        <begin position="28"/>
        <end position="48"/>
    </location>
</feature>
<name>A0A9D1VU24_9FIRM</name>
<dbReference type="SUPFAM" id="SSF52058">
    <property type="entry name" value="L domain-like"/>
    <property type="match status" value="2"/>
</dbReference>
<dbReference type="EMBL" id="DXFD01000052">
    <property type="protein sequence ID" value="HIX46677.1"/>
    <property type="molecule type" value="Genomic_DNA"/>
</dbReference>
<evidence type="ECO:0000313" key="2">
    <source>
        <dbReference type="EMBL" id="HIX46677.1"/>
    </source>
</evidence>
<dbReference type="Proteomes" id="UP000824249">
    <property type="component" value="Unassembled WGS sequence"/>
</dbReference>
<organism evidence="2 3">
    <name type="scientific">Candidatus Borkfalkia faecigallinarum</name>
    <dbReference type="NCBI Taxonomy" id="2838509"/>
    <lineage>
        <taxon>Bacteria</taxon>
        <taxon>Bacillati</taxon>
        <taxon>Bacillota</taxon>
        <taxon>Clostridia</taxon>
        <taxon>Christensenellales</taxon>
        <taxon>Christensenellaceae</taxon>
        <taxon>Candidatus Borkfalkia</taxon>
    </lineage>
</organism>
<comment type="caution">
    <text evidence="2">The sequence shown here is derived from an EMBL/GenBank/DDBJ whole genome shotgun (WGS) entry which is preliminary data.</text>
</comment>
<accession>A0A9D1VU24</accession>
<keyword evidence="1" id="KW-0812">Transmembrane</keyword>
<protein>
    <submittedName>
        <fullName evidence="2">Leucine-rich repeat domain-containing protein</fullName>
    </submittedName>
</protein>
<gene>
    <name evidence="2" type="ORF">H9737_03190</name>
</gene>
<dbReference type="InterPro" id="IPR053139">
    <property type="entry name" value="Surface_bspA-like"/>
</dbReference>
<keyword evidence="1" id="KW-0472">Membrane</keyword>
<dbReference type="Pfam" id="PF13306">
    <property type="entry name" value="LRR_5"/>
    <property type="match status" value="2"/>
</dbReference>
<dbReference type="PANTHER" id="PTHR45661">
    <property type="entry name" value="SURFACE ANTIGEN"/>
    <property type="match status" value="1"/>
</dbReference>
<reference evidence="2" key="1">
    <citation type="journal article" date="2021" name="PeerJ">
        <title>Extensive microbial diversity within the chicken gut microbiome revealed by metagenomics and culture.</title>
        <authorList>
            <person name="Gilroy R."/>
            <person name="Ravi A."/>
            <person name="Getino M."/>
            <person name="Pursley I."/>
            <person name="Horton D.L."/>
            <person name="Alikhan N.F."/>
            <person name="Baker D."/>
            <person name="Gharbi K."/>
            <person name="Hall N."/>
            <person name="Watson M."/>
            <person name="Adriaenssens E.M."/>
            <person name="Foster-Nyarko E."/>
            <person name="Jarju S."/>
            <person name="Secka A."/>
            <person name="Antonio M."/>
            <person name="Oren A."/>
            <person name="Chaudhuri R.R."/>
            <person name="La Ragione R."/>
            <person name="Hildebrand F."/>
            <person name="Pallen M.J."/>
        </authorList>
    </citation>
    <scope>NUCLEOTIDE SEQUENCE</scope>
    <source>
        <strain evidence="2">26628</strain>
    </source>
</reference>
<dbReference type="Gene3D" id="3.80.10.10">
    <property type="entry name" value="Ribonuclease Inhibitor"/>
    <property type="match status" value="3"/>
</dbReference>
<sequence length="659" mass="71596">MDEEKVFAAWKEGRAPQPPRGRRVRNGLILLAALSAALLAMLLLPVLFSALDKFHADTVGKIRPGDTRAEVVELLGEPDPDSSRTLLEYRGAHFWRIPAAEDLLHYGPRLSVVDVYDWLLRRWDLPYIAIEMDSFGKVVGVLLDTDCPKAGVAKNKTLRECRLLTDTVEPFAETDLWYAAEYTDGSYYMGIARASYRSDDFGTTRRVEWDDRFGNRCAAEVFIGSQSGNYGEGEDWYITPEFELHILSDAGAQAFLHSGFDRSVIESAVFDYAAETVPESLLNGCYSLREVSLPNGLRTIESSAFADCMSLESIRLPASLESISDWAFSRCSALQAVELPASLREIGPGAFEGCDRLEEIVIPDSVQTIGYSAFSYCTSLRSVRLPAGLREIDAFLFEACSSLEQIELPASVTSVGDYAFSATSLREITIPQGVTSIGELAFANTPLTAAELPSSVTSVGNRAFLYCSRLQQIRLPQGLRTIGEGAFRGCAALAQVDLPASLTGLGAGAFRDCASLRSVAVPGGIGQIEEYTFASCGALERVALEAGITSVGSDAFAGCGALRELILPDTLERIGGAAFANCGDADRFSVVIPASVTYIGERAFWQSWLSEAVFAQPQGWTAIAADERVFVPADTLRDPAAAAALLYDTYGECRWERQN</sequence>